<dbReference type="SMART" id="SM00448">
    <property type="entry name" value="REC"/>
    <property type="match status" value="1"/>
</dbReference>
<feature type="region of interest" description="Disordered" evidence="3">
    <location>
        <begin position="1"/>
        <end position="26"/>
    </location>
</feature>
<evidence type="ECO:0000256" key="2">
    <source>
        <dbReference type="PROSITE-ProRule" id="PRU00169"/>
    </source>
</evidence>
<dbReference type="Pfam" id="PF00072">
    <property type="entry name" value="Response_reg"/>
    <property type="match status" value="1"/>
</dbReference>
<dbReference type="AlphaFoldDB" id="A0A1I2E262"/>
<dbReference type="PANTHER" id="PTHR44591">
    <property type="entry name" value="STRESS RESPONSE REGULATOR PROTEIN 1"/>
    <property type="match status" value="1"/>
</dbReference>
<sequence>MTPAERSVPDVERLAGADGTSRREEPRTILVATRDDWTLAFLNCMLGVIGYHTRSAADRDSATESAAATPPDLIVLDQDLVRSNCLEFCRRIQGSRASRPVPIIILTDRTAEMDAELARVAGVAAWIAKPNYMPELADHLRTLLPRQVEKKSRAPWRLWGTT</sequence>
<dbReference type="PANTHER" id="PTHR44591:SF3">
    <property type="entry name" value="RESPONSE REGULATORY DOMAIN-CONTAINING PROTEIN"/>
    <property type="match status" value="1"/>
</dbReference>
<evidence type="ECO:0000259" key="4">
    <source>
        <dbReference type="PROSITE" id="PS50110"/>
    </source>
</evidence>
<dbReference type="InterPro" id="IPR001789">
    <property type="entry name" value="Sig_transdc_resp-reg_receiver"/>
</dbReference>
<gene>
    <name evidence="5" type="ORF">SAMN05421541_104131</name>
</gene>
<dbReference type="PROSITE" id="PS50110">
    <property type="entry name" value="RESPONSE_REGULATORY"/>
    <property type="match status" value="1"/>
</dbReference>
<dbReference type="STRING" id="35752.SAMN05421541_104131"/>
<dbReference type="Gene3D" id="3.40.50.2300">
    <property type="match status" value="1"/>
</dbReference>
<dbReference type="Proteomes" id="UP000199645">
    <property type="component" value="Unassembled WGS sequence"/>
</dbReference>
<dbReference type="InterPro" id="IPR050595">
    <property type="entry name" value="Bact_response_regulator"/>
</dbReference>
<reference evidence="5 6" key="1">
    <citation type="submission" date="2016-10" db="EMBL/GenBank/DDBJ databases">
        <authorList>
            <person name="de Groot N.N."/>
        </authorList>
    </citation>
    <scope>NUCLEOTIDE SEQUENCE [LARGE SCALE GENOMIC DNA]</scope>
    <source>
        <strain evidence="5 6">DSM 43019</strain>
    </source>
</reference>
<evidence type="ECO:0000313" key="5">
    <source>
        <dbReference type="EMBL" id="SFE86766.1"/>
    </source>
</evidence>
<feature type="domain" description="Response regulatory" evidence="4">
    <location>
        <begin position="28"/>
        <end position="144"/>
    </location>
</feature>
<proteinExistence type="predicted"/>
<feature type="compositionally biased region" description="Basic and acidic residues" evidence="3">
    <location>
        <begin position="7"/>
        <end position="26"/>
    </location>
</feature>
<name>A0A1I2E262_9ACTN</name>
<dbReference type="GO" id="GO:0000160">
    <property type="term" value="P:phosphorelay signal transduction system"/>
    <property type="evidence" value="ECO:0007669"/>
    <property type="project" value="InterPro"/>
</dbReference>
<feature type="modified residue" description="4-aspartylphosphate" evidence="2">
    <location>
        <position position="77"/>
    </location>
</feature>
<dbReference type="InterPro" id="IPR011006">
    <property type="entry name" value="CheY-like_superfamily"/>
</dbReference>
<evidence type="ECO:0000256" key="1">
    <source>
        <dbReference type="ARBA" id="ARBA00022553"/>
    </source>
</evidence>
<accession>A0A1I2E262</accession>
<evidence type="ECO:0000313" key="6">
    <source>
        <dbReference type="Proteomes" id="UP000199645"/>
    </source>
</evidence>
<organism evidence="5 6">
    <name type="scientific">Actinoplanes philippinensis</name>
    <dbReference type="NCBI Taxonomy" id="35752"/>
    <lineage>
        <taxon>Bacteria</taxon>
        <taxon>Bacillati</taxon>
        <taxon>Actinomycetota</taxon>
        <taxon>Actinomycetes</taxon>
        <taxon>Micromonosporales</taxon>
        <taxon>Micromonosporaceae</taxon>
        <taxon>Actinoplanes</taxon>
    </lineage>
</organism>
<dbReference type="OrthoDB" id="9801602at2"/>
<dbReference type="SUPFAM" id="SSF52172">
    <property type="entry name" value="CheY-like"/>
    <property type="match status" value="1"/>
</dbReference>
<protein>
    <submittedName>
        <fullName evidence="5">Response regulator receiver domain-containing protein</fullName>
    </submittedName>
</protein>
<dbReference type="CDD" id="cd00156">
    <property type="entry name" value="REC"/>
    <property type="match status" value="1"/>
</dbReference>
<keyword evidence="6" id="KW-1185">Reference proteome</keyword>
<evidence type="ECO:0000256" key="3">
    <source>
        <dbReference type="SAM" id="MobiDB-lite"/>
    </source>
</evidence>
<dbReference type="RefSeq" id="WP_093612746.1">
    <property type="nucleotide sequence ID" value="NZ_BOMT01000034.1"/>
</dbReference>
<keyword evidence="1 2" id="KW-0597">Phosphoprotein</keyword>
<dbReference type="EMBL" id="FONV01000004">
    <property type="protein sequence ID" value="SFE86766.1"/>
    <property type="molecule type" value="Genomic_DNA"/>
</dbReference>